<dbReference type="Gene3D" id="3.90.1530.10">
    <property type="entry name" value="Conserved hypothetical protein from pyrococcus furiosus pfu- 392566-001, ParB domain"/>
    <property type="match status" value="1"/>
</dbReference>
<dbReference type="Pfam" id="PF02195">
    <property type="entry name" value="ParB_N"/>
    <property type="match status" value="1"/>
</dbReference>
<reference evidence="2 3" key="1">
    <citation type="journal article" date="2019" name="Genome Biol. Evol.">
        <title>Day and night: Metabolic profiles and evolutionary relationships of six axenic non-marine cyanobacteria.</title>
        <authorList>
            <person name="Will S.E."/>
            <person name="Henke P."/>
            <person name="Boedeker C."/>
            <person name="Huang S."/>
            <person name="Brinkmann H."/>
            <person name="Rohde M."/>
            <person name="Jarek M."/>
            <person name="Friedl T."/>
            <person name="Seufert S."/>
            <person name="Schumacher M."/>
            <person name="Overmann J."/>
            <person name="Neumann-Schaal M."/>
            <person name="Petersen J."/>
        </authorList>
    </citation>
    <scope>NUCLEOTIDE SEQUENCE [LARGE SCALE GENOMIC DNA]</scope>
    <source>
        <strain evidence="2 3">SAG 39.79</strain>
    </source>
</reference>
<dbReference type="SUPFAM" id="SSF110849">
    <property type="entry name" value="ParB/Sulfiredoxin"/>
    <property type="match status" value="1"/>
</dbReference>
<protein>
    <recommendedName>
        <fullName evidence="1">ParB-like N-terminal domain-containing protein</fullName>
    </recommendedName>
</protein>
<dbReference type="PANTHER" id="PTHR33375">
    <property type="entry name" value="CHROMOSOME-PARTITIONING PROTEIN PARB-RELATED"/>
    <property type="match status" value="1"/>
</dbReference>
<evidence type="ECO:0000313" key="3">
    <source>
        <dbReference type="Proteomes" id="UP000282574"/>
    </source>
</evidence>
<name>A0AB37U8S2_9CYAN</name>
<dbReference type="EMBL" id="RSCK01000175">
    <property type="protein sequence ID" value="RUS97066.1"/>
    <property type="molecule type" value="Genomic_DNA"/>
</dbReference>
<sequence>MKEPTQDLEPIFHKLVPLERLKPHPRNTSIYGDDEDVSDLVDLISSSGWIKPLVITPSNTIVSGHRRWKAAIKLGLETVPCVEREFPEELAELQALLLENASRQKTNEQKVREGQAWESIESELARARKLATQNNNTARAEWKNFSTQVDDFGRVRDRIAQRVGLGSGVTYSKAAKVVALIDESVGLDDRQQAAALRSILNEQSIDAAYKVIREPVEKRQYVLDKIASGEVSVKRGIALLKSERQLPSPSVAASIETDEQELSAAIDNWDTAASDLGDRECIDKDNLCKSCWNCHWRGESIDNQTIYCHQLGTLNMVEKDGSQRALECDRWQEQTMSHNKADCGKGDKPLVKYTIYLPAQLAEALQQRASATNYLTIEKYIHSLILADLEKADSNADRDRAASGLADDLMTTGQLVPQQQSDAASELNRIETSLPVLSPARIAPLTTLHCSREQN</sequence>
<dbReference type="InterPro" id="IPR050336">
    <property type="entry name" value="Chromosome_partition/occlusion"/>
</dbReference>
<dbReference type="PANTHER" id="PTHR33375:SF1">
    <property type="entry name" value="CHROMOSOME-PARTITIONING PROTEIN PARB-RELATED"/>
    <property type="match status" value="1"/>
</dbReference>
<organism evidence="2 3">
    <name type="scientific">Chroococcidiopsis cubana SAG 39.79</name>
    <dbReference type="NCBI Taxonomy" id="388085"/>
    <lineage>
        <taxon>Bacteria</taxon>
        <taxon>Bacillati</taxon>
        <taxon>Cyanobacteriota</taxon>
        <taxon>Cyanophyceae</taxon>
        <taxon>Chroococcidiopsidales</taxon>
        <taxon>Chroococcidiopsidaceae</taxon>
        <taxon>Chroococcidiopsis</taxon>
    </lineage>
</organism>
<dbReference type="GO" id="GO:0005694">
    <property type="term" value="C:chromosome"/>
    <property type="evidence" value="ECO:0007669"/>
    <property type="project" value="TreeGrafter"/>
</dbReference>
<dbReference type="GO" id="GO:0045881">
    <property type="term" value="P:positive regulation of sporulation resulting in formation of a cellular spore"/>
    <property type="evidence" value="ECO:0007669"/>
    <property type="project" value="TreeGrafter"/>
</dbReference>
<dbReference type="AlphaFoldDB" id="A0AB37U8S2"/>
<dbReference type="GO" id="GO:0007059">
    <property type="term" value="P:chromosome segregation"/>
    <property type="evidence" value="ECO:0007669"/>
    <property type="project" value="TreeGrafter"/>
</dbReference>
<comment type="caution">
    <text evidence="2">The sequence shown here is derived from an EMBL/GenBank/DDBJ whole genome shotgun (WGS) entry which is preliminary data.</text>
</comment>
<evidence type="ECO:0000259" key="1">
    <source>
        <dbReference type="SMART" id="SM00470"/>
    </source>
</evidence>
<dbReference type="RefSeq" id="WP_106169666.1">
    <property type="nucleotide sequence ID" value="NZ_JAVKZF010000004.1"/>
</dbReference>
<keyword evidence="3" id="KW-1185">Reference proteome</keyword>
<dbReference type="InterPro" id="IPR036086">
    <property type="entry name" value="ParB/Sulfiredoxin_sf"/>
</dbReference>
<feature type="domain" description="ParB-like N-terminal" evidence="1">
    <location>
        <begin position="14"/>
        <end position="101"/>
    </location>
</feature>
<evidence type="ECO:0000313" key="2">
    <source>
        <dbReference type="EMBL" id="RUS97066.1"/>
    </source>
</evidence>
<proteinExistence type="predicted"/>
<dbReference type="InterPro" id="IPR003115">
    <property type="entry name" value="ParB_N"/>
</dbReference>
<accession>A0AB37U8S2</accession>
<gene>
    <name evidence="2" type="ORF">DSM107010_70230</name>
</gene>
<dbReference type="SMART" id="SM00470">
    <property type="entry name" value="ParB"/>
    <property type="match status" value="1"/>
</dbReference>
<dbReference type="Proteomes" id="UP000282574">
    <property type="component" value="Unassembled WGS sequence"/>
</dbReference>